<dbReference type="CDD" id="cd05121">
    <property type="entry name" value="ABC1_ADCK3-like"/>
    <property type="match status" value="1"/>
</dbReference>
<feature type="transmembrane region" description="Helical" evidence="2">
    <location>
        <begin position="520"/>
        <end position="546"/>
    </location>
</feature>
<dbReference type="SUPFAM" id="SSF56112">
    <property type="entry name" value="Protein kinase-like (PK-like)"/>
    <property type="match status" value="1"/>
</dbReference>
<dbReference type="OrthoDB" id="9795390at2"/>
<keyword evidence="2" id="KW-1133">Transmembrane helix</keyword>
<evidence type="ECO:0000313" key="5">
    <source>
        <dbReference type="Proteomes" id="UP000321574"/>
    </source>
</evidence>
<gene>
    <name evidence="4" type="ORF">FHP05_05505</name>
</gene>
<evidence type="ECO:0000256" key="1">
    <source>
        <dbReference type="ARBA" id="ARBA00009670"/>
    </source>
</evidence>
<accession>A0A5C8P0K4</accession>
<feature type="domain" description="ABC1 atypical kinase-like" evidence="3">
    <location>
        <begin position="87"/>
        <end position="332"/>
    </location>
</feature>
<dbReference type="InterPro" id="IPR011009">
    <property type="entry name" value="Kinase-like_dom_sf"/>
</dbReference>
<dbReference type="AlphaFoldDB" id="A0A5C8P0K4"/>
<comment type="similarity">
    <text evidence="1">Belongs to the protein kinase superfamily. ADCK protein kinase family.</text>
</comment>
<dbReference type="PANTHER" id="PTHR10566:SF113">
    <property type="entry name" value="PROTEIN ACTIVITY OF BC1 COMPLEX KINASE 7, CHLOROPLASTIC"/>
    <property type="match status" value="1"/>
</dbReference>
<evidence type="ECO:0000256" key="2">
    <source>
        <dbReference type="SAM" id="Phobius"/>
    </source>
</evidence>
<reference evidence="4 5" key="1">
    <citation type="submission" date="2019-06" db="EMBL/GenBank/DDBJ databases">
        <title>Cerasibacillus sp. nov., isolated from maize field.</title>
        <authorList>
            <person name="Lin S.-Y."/>
            <person name="Tsai C.-F."/>
            <person name="Young C.-C."/>
        </authorList>
    </citation>
    <scope>NUCLEOTIDE SEQUENCE [LARGE SCALE GENOMIC DNA]</scope>
    <source>
        <strain evidence="4 5">CC-CFT480</strain>
    </source>
</reference>
<dbReference type="EMBL" id="VDUW01000002">
    <property type="protein sequence ID" value="TXL66827.1"/>
    <property type="molecule type" value="Genomic_DNA"/>
</dbReference>
<dbReference type="PANTHER" id="PTHR10566">
    <property type="entry name" value="CHAPERONE-ACTIVITY OF BC1 COMPLEX CABC1 -RELATED"/>
    <property type="match status" value="1"/>
</dbReference>
<organism evidence="4 5">
    <name type="scientific">Cerasibacillus terrae</name>
    <dbReference type="NCBI Taxonomy" id="2498845"/>
    <lineage>
        <taxon>Bacteria</taxon>
        <taxon>Bacillati</taxon>
        <taxon>Bacillota</taxon>
        <taxon>Bacilli</taxon>
        <taxon>Bacillales</taxon>
        <taxon>Bacillaceae</taxon>
        <taxon>Cerasibacillus</taxon>
    </lineage>
</organism>
<dbReference type="InterPro" id="IPR004147">
    <property type="entry name" value="ABC1_dom"/>
</dbReference>
<evidence type="ECO:0000313" key="4">
    <source>
        <dbReference type="EMBL" id="TXL66827.1"/>
    </source>
</evidence>
<dbReference type="Pfam" id="PF03109">
    <property type="entry name" value="ABC1"/>
    <property type="match status" value="1"/>
</dbReference>
<sequence length="551" mass="63344">MQRYRDIVVAFSRNGFGYIADEMGLLDLVSLPKRILSHNDYEIEKKSVGERIRLILEELGPTFVKLGQFASTRPDILPENVIRELEKLQDDVGAFPYEEVRDIIETELEKPLETIFAEFEETPLAAASIGQVHYAILHSNDEVAVKIQRPRIHRVVNTDLEILQDLAVLAEKRLDWAERYQVCQIVEEFEKSLKKELNYMQEGRSGERIAFSFEEDKSIHVPEIYWDYTTDKVLVMEYVSGTKLSDEEKLKEKGINRTTLAKRFVEAMFQQVFVDGFFHADPHPGNILALPDEKIIFMDFGMVGHLTPQTQDDLGTFVIALMRQDTDGIMKALMQLGMISDEVDMNSLYQDIEQLRLKYYDVPLSSVSLSEAIEDLFAVSYEHRIHIPSELTLLGKTLLTIEGIVEKLDPELSIVKMAEPFGRELIKRKVHPKKVVGDMFKYFLEYKELVTEFPSSVKKLKEVVKKGKFRMEITIPELDRSLKKLDRISNRLSFSIVLLAFSIVMAGLLVGSALVRQSTLLWNIPVIEIGFVMAAIMFLWIIFAIFRSGRF</sequence>
<dbReference type="InterPro" id="IPR050154">
    <property type="entry name" value="UbiB_kinase"/>
</dbReference>
<dbReference type="Gene3D" id="1.10.510.10">
    <property type="entry name" value="Transferase(Phosphotransferase) domain 1"/>
    <property type="match status" value="1"/>
</dbReference>
<keyword evidence="4" id="KW-0418">Kinase</keyword>
<proteinExistence type="inferred from homology"/>
<name>A0A5C8P0K4_9BACI</name>
<keyword evidence="2" id="KW-0812">Transmembrane</keyword>
<keyword evidence="2" id="KW-0472">Membrane</keyword>
<dbReference type="GO" id="GO:0016301">
    <property type="term" value="F:kinase activity"/>
    <property type="evidence" value="ECO:0007669"/>
    <property type="project" value="UniProtKB-KW"/>
</dbReference>
<evidence type="ECO:0000259" key="3">
    <source>
        <dbReference type="Pfam" id="PF03109"/>
    </source>
</evidence>
<keyword evidence="5" id="KW-1185">Reference proteome</keyword>
<comment type="caution">
    <text evidence="4">The sequence shown here is derived from an EMBL/GenBank/DDBJ whole genome shotgun (WGS) entry which is preliminary data.</text>
</comment>
<feature type="transmembrane region" description="Helical" evidence="2">
    <location>
        <begin position="492"/>
        <end position="514"/>
    </location>
</feature>
<dbReference type="Proteomes" id="UP000321574">
    <property type="component" value="Unassembled WGS sequence"/>
</dbReference>
<protein>
    <submittedName>
        <fullName evidence="4">AarF/ABC1/UbiB kinase family protein</fullName>
    </submittedName>
</protein>
<keyword evidence="4" id="KW-0808">Transferase</keyword>